<evidence type="ECO:0000313" key="1">
    <source>
        <dbReference type="EMBL" id="ROT38649.1"/>
    </source>
</evidence>
<dbReference type="GeneID" id="39575463"/>
<protein>
    <submittedName>
        <fullName evidence="1">Uncharacterized protein</fullName>
    </submittedName>
</protein>
<evidence type="ECO:0000313" key="2">
    <source>
        <dbReference type="Proteomes" id="UP000272025"/>
    </source>
</evidence>
<keyword evidence="2" id="KW-1185">Reference proteome</keyword>
<dbReference type="STRING" id="1314773.A0A3N2PVX3"/>
<name>A0A3N2PVX3_SODAK</name>
<organism evidence="1 2">
    <name type="scientific">Sodiomyces alkalinus (strain CBS 110278 / VKM F-3762 / F11)</name>
    <name type="common">Alkaliphilic filamentous fungus</name>
    <dbReference type="NCBI Taxonomy" id="1314773"/>
    <lineage>
        <taxon>Eukaryota</taxon>
        <taxon>Fungi</taxon>
        <taxon>Dikarya</taxon>
        <taxon>Ascomycota</taxon>
        <taxon>Pezizomycotina</taxon>
        <taxon>Sordariomycetes</taxon>
        <taxon>Hypocreomycetidae</taxon>
        <taxon>Glomerellales</taxon>
        <taxon>Plectosphaerellaceae</taxon>
        <taxon>Sodiomyces</taxon>
    </lineage>
</organism>
<reference evidence="1 2" key="1">
    <citation type="journal article" date="2018" name="Mol. Ecol.">
        <title>The obligate alkalophilic soda-lake fungus Sodiomyces alkalinus has shifted to a protein diet.</title>
        <authorList>
            <person name="Grum-Grzhimaylo A.A."/>
            <person name="Falkoski D.L."/>
            <person name="van den Heuvel J."/>
            <person name="Valero-Jimenez C.A."/>
            <person name="Min B."/>
            <person name="Choi I.G."/>
            <person name="Lipzen A."/>
            <person name="Daum C.G."/>
            <person name="Aanen D.K."/>
            <person name="Tsang A."/>
            <person name="Henrissat B."/>
            <person name="Bilanenko E.N."/>
            <person name="de Vries R.P."/>
            <person name="van Kan J.A.L."/>
            <person name="Grigoriev I.V."/>
            <person name="Debets A.J.M."/>
        </authorList>
    </citation>
    <scope>NUCLEOTIDE SEQUENCE [LARGE SCALE GENOMIC DNA]</scope>
    <source>
        <strain evidence="1 2">F11</strain>
    </source>
</reference>
<proteinExistence type="predicted"/>
<dbReference type="RefSeq" id="XP_028466455.1">
    <property type="nucleotide sequence ID" value="XM_028606985.1"/>
</dbReference>
<accession>A0A3N2PVX3</accession>
<dbReference type="AlphaFoldDB" id="A0A3N2PVX3"/>
<gene>
    <name evidence="1" type="ORF">SODALDRAFT_167669</name>
</gene>
<sequence>MLAARTFVAPIGRQSYRIAPRAAGTLSFHNQRFFASQSDRVAKFNGVKDSNVRAHPPTLPNLAVESWPRRGGKQNIHSIAMTFNMR</sequence>
<dbReference type="EMBL" id="ML119055">
    <property type="protein sequence ID" value="ROT38649.1"/>
    <property type="molecule type" value="Genomic_DNA"/>
</dbReference>
<dbReference type="Proteomes" id="UP000272025">
    <property type="component" value="Unassembled WGS sequence"/>
</dbReference>